<feature type="transmembrane region" description="Helical" evidence="1">
    <location>
        <begin position="147"/>
        <end position="169"/>
    </location>
</feature>
<sequence length="183" mass="19742">MIAFRKYTVRDILFLAVLAAVLLLVGMLTMPLVMAVDLFGLRNLASAPLYGFFCAIGLLRVPKPGALTLVALFLGTVLLMMSPLMTLNHIIGALLAEGITLLIFRGYRTKTSILTVCGLFIPLTLPLSLVFNLAINGKSFAEIITYPLYSVLLSLGTVALSFLGAWLGLRLGRELEKAGVLKS</sequence>
<feature type="transmembrane region" description="Helical" evidence="1">
    <location>
        <begin position="12"/>
        <end position="33"/>
    </location>
</feature>
<evidence type="ECO:0000313" key="2">
    <source>
        <dbReference type="EMBL" id="ADY55777.1"/>
    </source>
</evidence>
<feature type="transmembrane region" description="Helical" evidence="1">
    <location>
        <begin position="39"/>
        <end position="59"/>
    </location>
</feature>
<keyword evidence="1" id="KW-0472">Membrane</keyword>
<keyword evidence="1" id="KW-1133">Transmembrane helix</keyword>
<keyword evidence="3" id="KW-1185">Reference proteome</keyword>
<reference evidence="3" key="2">
    <citation type="submission" date="2011-02" db="EMBL/GenBank/DDBJ databases">
        <title>The complete genome of Syntrophobotulus glycolicus DSM 8271.</title>
        <authorList>
            <person name="Lucas S."/>
            <person name="Copeland A."/>
            <person name="Lapidus A."/>
            <person name="Bruce D."/>
            <person name="Goodwin L."/>
            <person name="Pitluck S."/>
            <person name="Kyrpides N."/>
            <person name="Mavromatis K."/>
            <person name="Pagani I."/>
            <person name="Ivanova N."/>
            <person name="Mikhailova N."/>
            <person name="Chertkov O."/>
            <person name="Held B."/>
            <person name="Detter J.C."/>
            <person name="Tapia R."/>
            <person name="Han C."/>
            <person name="Land M."/>
            <person name="Hauser L."/>
            <person name="Markowitz V."/>
            <person name="Cheng J.-F."/>
            <person name="Hugenholtz P."/>
            <person name="Woyke T."/>
            <person name="Wu D."/>
            <person name="Spring S."/>
            <person name="Schroeder M."/>
            <person name="Brambilla E."/>
            <person name="Klenk H.-P."/>
            <person name="Eisen J.A."/>
        </authorList>
    </citation>
    <scope>NUCLEOTIDE SEQUENCE [LARGE SCALE GENOMIC DNA]</scope>
    <source>
        <strain evidence="3">DSM 8271 / FlGlyR</strain>
    </source>
</reference>
<dbReference type="TCDB" id="3.A.1.18.3">
    <property type="family name" value="the atp-binding cassette (abc) superfamily"/>
</dbReference>
<name>F0SWZ4_SYNGF</name>
<evidence type="ECO:0000256" key="1">
    <source>
        <dbReference type="SAM" id="Phobius"/>
    </source>
</evidence>
<feature type="transmembrane region" description="Helical" evidence="1">
    <location>
        <begin position="66"/>
        <end position="84"/>
    </location>
</feature>
<dbReference type="KEGG" id="sgy:Sgly_1476"/>
<dbReference type="Proteomes" id="UP000007488">
    <property type="component" value="Chromosome"/>
</dbReference>
<organism evidence="2 3">
    <name type="scientific">Syntrophobotulus glycolicus (strain DSM 8271 / FlGlyR)</name>
    <dbReference type="NCBI Taxonomy" id="645991"/>
    <lineage>
        <taxon>Bacteria</taxon>
        <taxon>Bacillati</taxon>
        <taxon>Bacillota</taxon>
        <taxon>Clostridia</taxon>
        <taxon>Eubacteriales</taxon>
        <taxon>Desulfitobacteriaceae</taxon>
        <taxon>Syntrophobotulus</taxon>
    </lineage>
</organism>
<dbReference type="EMBL" id="CP002547">
    <property type="protein sequence ID" value="ADY55777.1"/>
    <property type="molecule type" value="Genomic_DNA"/>
</dbReference>
<dbReference type="eggNOG" id="ENOG5033HW1">
    <property type="taxonomic scope" value="Bacteria"/>
</dbReference>
<proteinExistence type="predicted"/>
<dbReference type="STRING" id="645991.Sgly_1476"/>
<keyword evidence="1" id="KW-0812">Transmembrane</keyword>
<dbReference type="HOGENOM" id="CLU_1474465_0_0_9"/>
<accession>F0SWZ4</accession>
<dbReference type="AlphaFoldDB" id="F0SWZ4"/>
<feature type="transmembrane region" description="Helical" evidence="1">
    <location>
        <begin position="114"/>
        <end position="135"/>
    </location>
</feature>
<evidence type="ECO:0000313" key="3">
    <source>
        <dbReference type="Proteomes" id="UP000007488"/>
    </source>
</evidence>
<reference evidence="2 3" key="1">
    <citation type="journal article" date="2011" name="Stand. Genomic Sci.">
        <title>Complete genome sequence of Syntrophobotulus glycolicus type strain (FlGlyR).</title>
        <authorList>
            <person name="Han C."/>
            <person name="Mwirichia R."/>
            <person name="Chertkov O."/>
            <person name="Held B."/>
            <person name="Lapidus A."/>
            <person name="Nolan M."/>
            <person name="Lucas S."/>
            <person name="Hammon N."/>
            <person name="Deshpande S."/>
            <person name="Cheng J.F."/>
            <person name="Tapia R."/>
            <person name="Goodwin L."/>
            <person name="Pitluck S."/>
            <person name="Huntemann M."/>
            <person name="Liolios K."/>
            <person name="Ivanova N."/>
            <person name="Pagani I."/>
            <person name="Mavromatis K."/>
            <person name="Ovchinikova G."/>
            <person name="Pati A."/>
            <person name="Chen A."/>
            <person name="Palaniappan K."/>
            <person name="Land M."/>
            <person name="Hauser L."/>
            <person name="Brambilla E.M."/>
            <person name="Rohde M."/>
            <person name="Spring S."/>
            <person name="Sikorski J."/>
            <person name="Goker M."/>
            <person name="Woyke T."/>
            <person name="Bristow J."/>
            <person name="Eisen J.A."/>
            <person name="Markowitz V."/>
            <person name="Hugenholtz P."/>
            <person name="Kyrpides N.C."/>
            <person name="Klenk H.P."/>
            <person name="Detter J.C."/>
        </authorList>
    </citation>
    <scope>NUCLEOTIDE SEQUENCE [LARGE SCALE GENOMIC DNA]</scope>
    <source>
        <strain evidence="3">DSM 8271 / FlGlyR</strain>
    </source>
</reference>
<protein>
    <submittedName>
        <fullName evidence="2">Conserved hypothetical CHP02185, integral membrane protein</fullName>
    </submittedName>
</protein>
<gene>
    <name evidence="2" type="ordered locus">Sgly_1476</name>
</gene>